<feature type="domain" description="AMP-dependent synthetase/ligase" evidence="2">
    <location>
        <begin position="60"/>
        <end position="243"/>
    </location>
</feature>
<dbReference type="SUPFAM" id="SSF56801">
    <property type="entry name" value="Acetyl-CoA synthetase-like"/>
    <property type="match status" value="1"/>
</dbReference>
<dbReference type="EMBL" id="JACSPQ010000017">
    <property type="protein sequence ID" value="MBD8002936.1"/>
    <property type="molecule type" value="Genomic_DNA"/>
</dbReference>
<evidence type="ECO:0000259" key="2">
    <source>
        <dbReference type="Pfam" id="PF00501"/>
    </source>
</evidence>
<protein>
    <submittedName>
        <fullName evidence="3">AMP-binding protein</fullName>
    </submittedName>
</protein>
<dbReference type="RefSeq" id="WP_191710613.1">
    <property type="nucleotide sequence ID" value="NZ_JACSPQ010000017.1"/>
</dbReference>
<feature type="region of interest" description="Disordered" evidence="1">
    <location>
        <begin position="347"/>
        <end position="374"/>
    </location>
</feature>
<organism evidence="3 4">
    <name type="scientific">Phocaeicola faecium</name>
    <dbReference type="NCBI Taxonomy" id="2762213"/>
    <lineage>
        <taxon>Bacteria</taxon>
        <taxon>Pseudomonadati</taxon>
        <taxon>Bacteroidota</taxon>
        <taxon>Bacteroidia</taxon>
        <taxon>Bacteroidales</taxon>
        <taxon>Bacteroidaceae</taxon>
        <taxon>Phocaeicola</taxon>
    </lineage>
</organism>
<dbReference type="Proteomes" id="UP000616346">
    <property type="component" value="Unassembled WGS sequence"/>
</dbReference>
<dbReference type="InterPro" id="IPR045851">
    <property type="entry name" value="AMP-bd_C_sf"/>
</dbReference>
<comment type="caution">
    <text evidence="3">The sequence shown here is derived from an EMBL/GenBank/DDBJ whole genome shotgun (WGS) entry which is preliminary data.</text>
</comment>
<proteinExistence type="predicted"/>
<dbReference type="PANTHER" id="PTHR43201">
    <property type="entry name" value="ACYL-COA SYNTHETASE"/>
    <property type="match status" value="1"/>
</dbReference>
<keyword evidence="4" id="KW-1185">Reference proteome</keyword>
<evidence type="ECO:0000313" key="4">
    <source>
        <dbReference type="Proteomes" id="UP000616346"/>
    </source>
</evidence>
<evidence type="ECO:0000313" key="3">
    <source>
        <dbReference type="EMBL" id="MBD8002936.1"/>
    </source>
</evidence>
<reference evidence="3 4" key="1">
    <citation type="submission" date="2020-08" db="EMBL/GenBank/DDBJ databases">
        <title>A Genomic Blueprint of the Chicken Gut Microbiome.</title>
        <authorList>
            <person name="Gilroy R."/>
            <person name="Ravi A."/>
            <person name="Getino M."/>
            <person name="Pursley I."/>
            <person name="Horton D.L."/>
            <person name="Alikhan N.-F."/>
            <person name="Baker D."/>
            <person name="Gharbi K."/>
            <person name="Hall N."/>
            <person name="Watson M."/>
            <person name="Adriaenssens E.M."/>
            <person name="Foster-Nyarko E."/>
            <person name="Jarju S."/>
            <person name="Secka A."/>
            <person name="Antonio M."/>
            <person name="Oren A."/>
            <person name="Chaudhuri R."/>
            <person name="La Ragione R.M."/>
            <person name="Hildebrand F."/>
            <person name="Pallen M.J."/>
        </authorList>
    </citation>
    <scope>NUCLEOTIDE SEQUENCE [LARGE SCALE GENOMIC DNA]</scope>
    <source>
        <strain evidence="3 4">Sa1YUN3</strain>
    </source>
</reference>
<dbReference type="InterPro" id="IPR000873">
    <property type="entry name" value="AMP-dep_synth/lig_dom"/>
</dbReference>
<dbReference type="PANTHER" id="PTHR43201:SF32">
    <property type="entry name" value="2-SUCCINYLBENZOATE--COA LIGASE, CHLOROPLASTIC_PEROXISOMAL"/>
    <property type="match status" value="1"/>
</dbReference>
<sequence length="374" mass="41354">MDMFITDIKQQTITIDGTVYDADYCAGEMLADFRRRYGTDSFYAEVAEFLAEWFNDDDRLTVHTSGSTGAPKPLRVEKHRMMNSAMLTVDFLGLRHGDSAMLCMPLKYIAGKMVVVRSLVAGLNLLPVTPCGHPMQAIGEIPVFSAMIPMQVFNSLQTDEERKRLMDVRHLIIGGGAIDEALGKALKSFPHAVWSTYGMTETLSHIALRRLNGEEASEWYTPFSNVDVRLTPDHTLAIHAPLVNPELLITNDIVEFNARGQFRILGRKDNTVNTGGVKVQIEQVEASLRPLLPCPFMVTSAPDAKFGERIVLLVENFAPDSPAIQQAVETLPAYWRPKQTVCITRLPQTGTGKPDRATAKKIAASAPQNPIGKD</sequence>
<dbReference type="Pfam" id="PF00501">
    <property type="entry name" value="AMP-binding"/>
    <property type="match status" value="1"/>
</dbReference>
<dbReference type="Gene3D" id="3.40.50.12780">
    <property type="entry name" value="N-terminal domain of ligase-like"/>
    <property type="match status" value="1"/>
</dbReference>
<name>A0ABR8VE88_9BACT</name>
<dbReference type="InterPro" id="IPR042099">
    <property type="entry name" value="ANL_N_sf"/>
</dbReference>
<accession>A0ABR8VE88</accession>
<evidence type="ECO:0000256" key="1">
    <source>
        <dbReference type="SAM" id="MobiDB-lite"/>
    </source>
</evidence>
<gene>
    <name evidence="3" type="ORF">H9626_12065</name>
</gene>
<dbReference type="Gene3D" id="3.30.300.30">
    <property type="match status" value="1"/>
</dbReference>